<accession>A0A8B7N9X9</accession>
<dbReference type="OrthoDB" id="10256906at2759"/>
<dbReference type="RefSeq" id="XP_018010278.1">
    <property type="nucleotide sequence ID" value="XM_018154789.2"/>
</dbReference>
<keyword evidence="8" id="KW-1185">Reference proteome</keyword>
<feature type="region of interest" description="Disordered" evidence="4">
    <location>
        <begin position="657"/>
        <end position="682"/>
    </location>
</feature>
<dbReference type="GO" id="GO:0034498">
    <property type="term" value="P:early endosome to Golgi transport"/>
    <property type="evidence" value="ECO:0007669"/>
    <property type="project" value="TreeGrafter"/>
</dbReference>
<feature type="domain" description="TRAPPC10 Ig-like" evidence="7">
    <location>
        <begin position="846"/>
        <end position="891"/>
    </location>
</feature>
<evidence type="ECO:0000259" key="5">
    <source>
        <dbReference type="Pfam" id="PF12584"/>
    </source>
</evidence>
<dbReference type="InterPro" id="IPR022233">
    <property type="entry name" value="TRAPPC10/Trs130_C"/>
</dbReference>
<dbReference type="InterPro" id="IPR056917">
    <property type="entry name" value="Ig_TRAPPC10"/>
</dbReference>
<dbReference type="GeneID" id="108667730"/>
<dbReference type="OMA" id="TKVHENP"/>
<dbReference type="PANTHER" id="PTHR13251">
    <property type="entry name" value="EPILEPSY HOLOPROSENCEPHALY CANDIDATE 1/TMEM1"/>
    <property type="match status" value="1"/>
</dbReference>
<dbReference type="Pfam" id="PF23604">
    <property type="entry name" value="Ig_TRAPPC10"/>
    <property type="match status" value="2"/>
</dbReference>
<dbReference type="InterPro" id="IPR045126">
    <property type="entry name" value="TRAPPC10/Trs130"/>
</dbReference>
<evidence type="ECO:0000256" key="1">
    <source>
        <dbReference type="ARBA" id="ARBA00004555"/>
    </source>
</evidence>
<dbReference type="KEGG" id="hazt:108667730"/>
<evidence type="ECO:0000256" key="3">
    <source>
        <dbReference type="ARBA" id="ARBA00023034"/>
    </source>
</evidence>
<evidence type="ECO:0000256" key="2">
    <source>
        <dbReference type="ARBA" id="ARBA00022448"/>
    </source>
</evidence>
<gene>
    <name evidence="9" type="primary">LOC108667730</name>
</gene>
<evidence type="ECO:0000256" key="4">
    <source>
        <dbReference type="SAM" id="MobiDB-lite"/>
    </source>
</evidence>
<dbReference type="GO" id="GO:1990071">
    <property type="term" value="C:TRAPPII protein complex"/>
    <property type="evidence" value="ECO:0007669"/>
    <property type="project" value="InterPro"/>
</dbReference>
<feature type="domain" description="TRAPPC10/Trs130 N-terminal" evidence="6">
    <location>
        <begin position="5"/>
        <end position="316"/>
    </location>
</feature>
<proteinExistence type="predicted"/>
<keyword evidence="3" id="KW-0333">Golgi apparatus</keyword>
<feature type="domain" description="TRAPPC10/Trs130 C-terminal" evidence="5">
    <location>
        <begin position="1185"/>
        <end position="1353"/>
    </location>
</feature>
<name>A0A8B7N9X9_HYAAZ</name>
<feature type="domain" description="TRAPPC10 Ig-like" evidence="7">
    <location>
        <begin position="1005"/>
        <end position="1069"/>
    </location>
</feature>
<sequence length="1367" mass="148015">MFKMSRRPIVSYAGDCSLFCGLQGSLVAALPEESVEWRRSFGRSSKFVHIEVDFVPYSEECLVKEPGCSVLQLPVLYTYWTDCTDIETYKTSLREKVQKWVGELRERGINDWMVVVVGAPDARKPNKLLPRTTVLDKMKTDFGGKQAERCVSLYEPVKTDSRSMESWQSLLAKMRSLVMVAYNRALNKFEESMRAERERRTEKTWSFCEYFSIQEELAEVMLLLGVMDEALVQYDELDALLTQFVLNSAAGDTPLWLTKFTESCERWEGLFISTELNKRLQEKIHSGETSLLQLRNYLFQQQAAVLLRLNKPWEVASRALSFLQNTANELQILQVGIAPGGVACWGFLSCLEVIHSLARCSSSSGTTSPHTRHIAPLWAYAREKLQELGKLCGLHPDVEGSEKLHAVVALVCGMGDDPHADNVGRRPHQVDGAAPSAVKEPEGADDGASTFSVAMLEQDGMSPMTRLKEALSSKEAFRKHYLELSEVAISTCKHIGHVRCARLIGRDLASFYLSLGQPQQAANFLGDLLHSFTDGCWPLLAADTRDKLVICYTAMADWPKLLRVGIELACCSQVAHERRAAAFGAVQRAITELSEGGDSVYLSAQDVVKVEEVSITSHSPLTVGATLTANVKLRSSLPLSLAFGSVEVLLKLQMPDDTASVGSSGSGGGRKRSGDPSRVERRVSAVVGGAVHKHSTVAVMRSNSAGSESSERRVVGETEDAPTDRLHMSLHLDYKQDNTLASAAVHCANTHAALSRRDSHSRLSCAAETASLTREKSDVVLCARDVTVTPGTSFVTLSAQVPHRGLLSCKGAVLRSRCLELVQHSPPNLTGAGGAVEVLQMAPRLALGRKSRELLAGLPQQMLLTVHAGTAPILQDTPVELRSSRGLLLSPSVWNVTEDGRRLVTTSDLSHSDLRCGKNTASAPDPPITVPSAFAPTTDGVTTSNIPPAAVSAPATEVTSAIDATTTTNSTLATDVISAPAATSAATTPKSSHVASESAGCGGADEHEMVRELQVLLPAAPMLSSVTLELTVLALLGPQRDTNAVDHIVSISSPMLQQPRQDIDVHFSPPFCSVSKLHTANIKKFFQVKVTGLVSECLELRDPSLRLQQPSSPSSPLPLTAFNTPNQILTVSSEQSCSYMWELGVDYSTMVTPPLKLEFGVQYSAPSAQPDAARTYRCTFDLCDYKTVFTIKSRVEPSKGSEFCRAGSMCHLLITIEATPFPSNDALPTEVVTGEDGVTGRQDRKISGAGDSVSYDSIMYEVLADQTMWAVCGRTSGVLSVECASRRQNVTLDVMPLLGGFLPLPSVRLSKYIPADVKRPDSVVGTASSIPKLEPFAPGQVYNFSKGTQVHVLTAVTGGGAHDVTLP</sequence>
<keyword evidence="2" id="KW-0813">Transport</keyword>
<evidence type="ECO:0000259" key="7">
    <source>
        <dbReference type="Pfam" id="PF23604"/>
    </source>
</evidence>
<protein>
    <submittedName>
        <fullName evidence="9">Trafficking protein particle complex subunit 10</fullName>
    </submittedName>
</protein>
<dbReference type="InterPro" id="IPR056913">
    <property type="entry name" value="TRAPPC10/Trs130_N"/>
</dbReference>
<dbReference type="Pfam" id="PF23036">
    <property type="entry name" value="TRAPPC10_1st"/>
    <property type="match status" value="1"/>
</dbReference>
<evidence type="ECO:0000313" key="9">
    <source>
        <dbReference type="RefSeq" id="XP_018010278.1"/>
    </source>
</evidence>
<feature type="region of interest" description="Disordered" evidence="4">
    <location>
        <begin position="421"/>
        <end position="447"/>
    </location>
</feature>
<comment type="subcellular location">
    <subcellularLocation>
        <location evidence="1">Golgi apparatus</location>
    </subcellularLocation>
</comment>
<dbReference type="Proteomes" id="UP000694843">
    <property type="component" value="Unplaced"/>
</dbReference>
<dbReference type="PANTHER" id="PTHR13251:SF3">
    <property type="entry name" value="TRAFFICKING PROTEIN PARTICLE COMPLEX SUBUNIT 10"/>
    <property type="match status" value="1"/>
</dbReference>
<dbReference type="CTD" id="41833"/>
<dbReference type="GO" id="GO:0006891">
    <property type="term" value="P:intra-Golgi vesicle-mediated transport"/>
    <property type="evidence" value="ECO:0007669"/>
    <property type="project" value="TreeGrafter"/>
</dbReference>
<organism evidence="8 9">
    <name type="scientific">Hyalella azteca</name>
    <name type="common">Amphipod</name>
    <dbReference type="NCBI Taxonomy" id="294128"/>
    <lineage>
        <taxon>Eukaryota</taxon>
        <taxon>Metazoa</taxon>
        <taxon>Ecdysozoa</taxon>
        <taxon>Arthropoda</taxon>
        <taxon>Crustacea</taxon>
        <taxon>Multicrustacea</taxon>
        <taxon>Malacostraca</taxon>
        <taxon>Eumalacostraca</taxon>
        <taxon>Peracarida</taxon>
        <taxon>Amphipoda</taxon>
        <taxon>Senticaudata</taxon>
        <taxon>Talitrida</taxon>
        <taxon>Talitroidea</taxon>
        <taxon>Hyalellidae</taxon>
        <taxon>Hyalella</taxon>
    </lineage>
</organism>
<evidence type="ECO:0000313" key="8">
    <source>
        <dbReference type="Proteomes" id="UP000694843"/>
    </source>
</evidence>
<feature type="compositionally biased region" description="Basic and acidic residues" evidence="4">
    <location>
        <begin position="672"/>
        <end position="682"/>
    </location>
</feature>
<dbReference type="GO" id="GO:0005829">
    <property type="term" value="C:cytosol"/>
    <property type="evidence" value="ECO:0007669"/>
    <property type="project" value="GOC"/>
</dbReference>
<reference evidence="9" key="1">
    <citation type="submission" date="2025-08" db="UniProtKB">
        <authorList>
            <consortium name="RefSeq"/>
        </authorList>
    </citation>
    <scope>IDENTIFICATION</scope>
    <source>
        <tissue evidence="9">Whole organism</tissue>
    </source>
</reference>
<evidence type="ECO:0000259" key="6">
    <source>
        <dbReference type="Pfam" id="PF23036"/>
    </source>
</evidence>
<dbReference type="Pfam" id="PF12584">
    <property type="entry name" value="TRAPPC10"/>
    <property type="match status" value="1"/>
</dbReference>